<accession>A0A4Q9L4R7</accession>
<dbReference type="FunFam" id="3.30.420.10:FF:000031">
    <property type="entry name" value="RNA exonuclease 1"/>
    <property type="match status" value="1"/>
</dbReference>
<dbReference type="EMBL" id="PIXR01001154">
    <property type="protein sequence ID" value="TBU02454.1"/>
    <property type="molecule type" value="Genomic_DNA"/>
</dbReference>
<dbReference type="VEuPathDB" id="MicrosporidiaDB:CWI36_1883p0010"/>
<keyword evidence="6" id="KW-0539">Nucleus</keyword>
<evidence type="ECO:0000313" key="8">
    <source>
        <dbReference type="EMBL" id="TBU02454.1"/>
    </source>
</evidence>
<dbReference type="GO" id="GO:0010629">
    <property type="term" value="P:negative regulation of gene expression"/>
    <property type="evidence" value="ECO:0007669"/>
    <property type="project" value="UniProtKB-ARBA"/>
</dbReference>
<keyword evidence="5 8" id="KW-0269">Exonuclease</keyword>
<dbReference type="CDD" id="cd06145">
    <property type="entry name" value="REX1_like"/>
    <property type="match status" value="1"/>
</dbReference>
<dbReference type="Gene3D" id="3.30.420.10">
    <property type="entry name" value="Ribonuclease H-like superfamily/Ribonuclease H"/>
    <property type="match status" value="1"/>
</dbReference>
<evidence type="ECO:0000256" key="5">
    <source>
        <dbReference type="ARBA" id="ARBA00022839"/>
    </source>
</evidence>
<evidence type="ECO:0000313" key="9">
    <source>
        <dbReference type="Proteomes" id="UP000293045"/>
    </source>
</evidence>
<dbReference type="GO" id="GO:0003676">
    <property type="term" value="F:nucleic acid binding"/>
    <property type="evidence" value="ECO:0007669"/>
    <property type="project" value="InterPro"/>
</dbReference>
<dbReference type="GO" id="GO:0004527">
    <property type="term" value="F:exonuclease activity"/>
    <property type="evidence" value="ECO:0007669"/>
    <property type="project" value="UniProtKB-KW"/>
</dbReference>
<sequence length="419" mass="49124">MDEVWIKIGNITSLTVEQLQKMFLWMYAEGKKPSFVTSLNKQKLKSTNLFFIDEKIEIKIIKKKFKLRNTAYMQEKFDINTLIRTLFRKIERNTKPDISLITQTEVEKFCIKNISKIYVEDSTFVKNSESVEDISTVENLSKNKNLLKQNEIKNEYKIDNKILILKDESENLKFKEYLLLNKEFTIFTDYINNFIVSIDCEMVKTSYGKEVGRVSILDNQCNVIYDKIIKPEAEIMDYLTEYSGLDKDSFEHAVSFLEMKNDLKKIIGKNTIILGHSLFNDLNVLKIYHDRLIDTSHLYKTKDNYKTSLKNLSKKYLNKEIQSNSHCSIEDAKVCLELLALKINELKDLVENDSANINYNTQINIISIFELSNYIEKRNINIIKCSYEDLDVLDCDISKKNDCIFMFFTRGNSHVVCCY</sequence>
<dbReference type="VEuPathDB" id="MicrosporidiaDB:CWI36_0647p0030"/>
<keyword evidence="3" id="KW-0540">Nuclease</keyword>
<evidence type="ECO:0000256" key="1">
    <source>
        <dbReference type="ARBA" id="ARBA00004123"/>
    </source>
</evidence>
<comment type="similarity">
    <text evidence="2">Belongs to the REXO1/REXO3 family.</text>
</comment>
<organism evidence="8 9">
    <name type="scientific">Hamiltosporidium magnivora</name>
    <dbReference type="NCBI Taxonomy" id="148818"/>
    <lineage>
        <taxon>Eukaryota</taxon>
        <taxon>Fungi</taxon>
        <taxon>Fungi incertae sedis</taxon>
        <taxon>Microsporidia</taxon>
        <taxon>Dubosqiidae</taxon>
        <taxon>Hamiltosporidium</taxon>
    </lineage>
</organism>
<reference evidence="8 9" key="1">
    <citation type="submission" date="2017-12" db="EMBL/GenBank/DDBJ databases">
        <authorList>
            <person name="Pombert J.-F."/>
            <person name="Haag K.L."/>
            <person name="Ebert D."/>
        </authorList>
    </citation>
    <scope>NUCLEOTIDE SEQUENCE [LARGE SCALE GENOMIC DNA]</scope>
    <source>
        <strain evidence="8">IL-BN-2</strain>
    </source>
</reference>
<protein>
    <submittedName>
        <fullName evidence="8">Exonuclease</fullName>
    </submittedName>
</protein>
<dbReference type="InterPro" id="IPR036397">
    <property type="entry name" value="RNaseH_sf"/>
</dbReference>
<evidence type="ECO:0000256" key="3">
    <source>
        <dbReference type="ARBA" id="ARBA00022722"/>
    </source>
</evidence>
<dbReference type="AlphaFoldDB" id="A0A4Q9L4R7"/>
<dbReference type="InterPro" id="IPR012337">
    <property type="entry name" value="RNaseH-like_sf"/>
</dbReference>
<dbReference type="InterPro" id="IPR034922">
    <property type="entry name" value="REX1-like_exo"/>
</dbReference>
<name>A0A4Q9L4R7_9MICR</name>
<dbReference type="PANTHER" id="PTHR12801">
    <property type="entry name" value="RNA EXONUCLEASE REXO1 / RECO3 FAMILY MEMBER-RELATED"/>
    <property type="match status" value="1"/>
</dbReference>
<evidence type="ECO:0000256" key="4">
    <source>
        <dbReference type="ARBA" id="ARBA00022801"/>
    </source>
</evidence>
<dbReference type="InterPro" id="IPR013520">
    <property type="entry name" value="Ribonucl_H"/>
</dbReference>
<dbReference type="PANTHER" id="PTHR12801:SF115">
    <property type="entry name" value="FI18136P1-RELATED"/>
    <property type="match status" value="1"/>
</dbReference>
<feature type="domain" description="Exonuclease" evidence="7">
    <location>
        <begin position="194"/>
        <end position="348"/>
    </location>
</feature>
<evidence type="ECO:0000256" key="2">
    <source>
        <dbReference type="ARBA" id="ARBA00006357"/>
    </source>
</evidence>
<evidence type="ECO:0000256" key="6">
    <source>
        <dbReference type="ARBA" id="ARBA00023242"/>
    </source>
</evidence>
<comment type="subcellular location">
    <subcellularLocation>
        <location evidence="1">Nucleus</location>
    </subcellularLocation>
</comment>
<dbReference type="GO" id="GO:0005634">
    <property type="term" value="C:nucleus"/>
    <property type="evidence" value="ECO:0007669"/>
    <property type="project" value="UniProtKB-SubCell"/>
</dbReference>
<evidence type="ECO:0000259" key="7">
    <source>
        <dbReference type="SMART" id="SM00479"/>
    </source>
</evidence>
<dbReference type="SUPFAM" id="SSF53098">
    <property type="entry name" value="Ribonuclease H-like"/>
    <property type="match status" value="1"/>
</dbReference>
<comment type="caution">
    <text evidence="8">The sequence shown here is derived from an EMBL/GenBank/DDBJ whole genome shotgun (WGS) entry which is preliminary data.</text>
</comment>
<dbReference type="Pfam" id="PF00929">
    <property type="entry name" value="RNase_T"/>
    <property type="match status" value="1"/>
</dbReference>
<dbReference type="VEuPathDB" id="MicrosporidiaDB:CWI39_1154p0010"/>
<dbReference type="SMART" id="SM00479">
    <property type="entry name" value="EXOIII"/>
    <property type="match status" value="1"/>
</dbReference>
<dbReference type="InterPro" id="IPR047021">
    <property type="entry name" value="REXO1/3/4-like"/>
</dbReference>
<keyword evidence="4" id="KW-0378">Hydrolase</keyword>
<dbReference type="Proteomes" id="UP000293045">
    <property type="component" value="Unassembled WGS sequence"/>
</dbReference>
<proteinExistence type="inferred from homology"/>
<gene>
    <name evidence="8" type="ORF">CWI39_1154p0010</name>
</gene>